<feature type="transmembrane region" description="Helical" evidence="1">
    <location>
        <begin position="98"/>
        <end position="117"/>
    </location>
</feature>
<evidence type="ECO:0000313" key="3">
    <source>
        <dbReference type="Proteomes" id="UP001162162"/>
    </source>
</evidence>
<organism evidence="2 3">
    <name type="scientific">Aromia moschata</name>
    <dbReference type="NCBI Taxonomy" id="1265417"/>
    <lineage>
        <taxon>Eukaryota</taxon>
        <taxon>Metazoa</taxon>
        <taxon>Ecdysozoa</taxon>
        <taxon>Arthropoda</taxon>
        <taxon>Hexapoda</taxon>
        <taxon>Insecta</taxon>
        <taxon>Pterygota</taxon>
        <taxon>Neoptera</taxon>
        <taxon>Endopterygota</taxon>
        <taxon>Coleoptera</taxon>
        <taxon>Polyphaga</taxon>
        <taxon>Cucujiformia</taxon>
        <taxon>Chrysomeloidea</taxon>
        <taxon>Cerambycidae</taxon>
        <taxon>Cerambycinae</taxon>
        <taxon>Callichromatini</taxon>
        <taxon>Aromia</taxon>
    </lineage>
</organism>
<dbReference type="GO" id="GO:0006816">
    <property type="term" value="P:calcium ion transport"/>
    <property type="evidence" value="ECO:0007669"/>
    <property type="project" value="InterPro"/>
</dbReference>
<reference evidence="2" key="1">
    <citation type="journal article" date="2023" name="Insect Mol. Biol.">
        <title>Genome sequencing provides insights into the evolution of gene families encoding plant cell wall-degrading enzymes in longhorned beetles.</title>
        <authorList>
            <person name="Shin N.R."/>
            <person name="Okamura Y."/>
            <person name="Kirsch R."/>
            <person name="Pauchet Y."/>
        </authorList>
    </citation>
    <scope>NUCLEOTIDE SEQUENCE</scope>
    <source>
        <strain evidence="2">AMC_N1</strain>
    </source>
</reference>
<accession>A0AAV8YV38</accession>
<dbReference type="AlphaFoldDB" id="A0AAV8YV38"/>
<dbReference type="PANTHER" id="PTHR45816">
    <property type="entry name" value="MIR DOMAIN-CONTAINING PROTEIN"/>
    <property type="match status" value="1"/>
</dbReference>
<keyword evidence="1" id="KW-0812">Transmembrane</keyword>
<evidence type="ECO:0000256" key="1">
    <source>
        <dbReference type="SAM" id="Phobius"/>
    </source>
</evidence>
<protein>
    <submittedName>
        <fullName evidence="2">Uncharacterized protein</fullName>
    </submittedName>
</protein>
<gene>
    <name evidence="2" type="ORF">NQ318_003448</name>
</gene>
<name>A0AAV8YV38_9CUCU</name>
<comment type="caution">
    <text evidence="2">The sequence shown here is derived from an EMBL/GenBank/DDBJ whole genome shotgun (WGS) entry which is preliminary data.</text>
</comment>
<dbReference type="PANTHER" id="PTHR45816:SF4">
    <property type="entry name" value="RYR_IP3R HOMOLOGY ASSOCIATED DOMAIN-CONTAINING PROTEIN"/>
    <property type="match status" value="1"/>
</dbReference>
<sequence>MFNEMNWQKSYEVSSYMSLWSNILFNCAVLINLIVACFYPFDDVVPTISPSISIIIWVAMLTSSAIAITLPQETGIRTLVASVILRLIYSLGPEPTLWLLGTVTILLKCIHLVSIMGNHGTLTKTYQQILTDA</sequence>
<feature type="transmembrane region" description="Helical" evidence="1">
    <location>
        <begin position="47"/>
        <end position="68"/>
    </location>
</feature>
<dbReference type="Proteomes" id="UP001162162">
    <property type="component" value="Unassembled WGS sequence"/>
</dbReference>
<dbReference type="InterPro" id="IPR015925">
    <property type="entry name" value="Ryanodine_IP3_receptor"/>
</dbReference>
<dbReference type="EMBL" id="JAPWTK010000038">
    <property type="protein sequence ID" value="KAJ8955354.1"/>
    <property type="molecule type" value="Genomic_DNA"/>
</dbReference>
<proteinExistence type="predicted"/>
<keyword evidence="3" id="KW-1185">Reference proteome</keyword>
<evidence type="ECO:0000313" key="2">
    <source>
        <dbReference type="EMBL" id="KAJ8955354.1"/>
    </source>
</evidence>
<keyword evidence="1" id="KW-0472">Membrane</keyword>
<keyword evidence="1" id="KW-1133">Transmembrane helix</keyword>
<feature type="transmembrane region" description="Helical" evidence="1">
    <location>
        <begin position="20"/>
        <end position="41"/>
    </location>
</feature>